<keyword evidence="3" id="KW-1185">Reference proteome</keyword>
<feature type="compositionally biased region" description="Basic and acidic residues" evidence="1">
    <location>
        <begin position="1049"/>
        <end position="1074"/>
    </location>
</feature>
<reference evidence="2" key="1">
    <citation type="submission" date="2023-03" db="EMBL/GenBank/DDBJ databases">
        <title>Massive genome expansion in bonnet fungi (Mycena s.s.) driven by repeated elements and novel gene families across ecological guilds.</title>
        <authorList>
            <consortium name="Lawrence Berkeley National Laboratory"/>
            <person name="Harder C.B."/>
            <person name="Miyauchi S."/>
            <person name="Viragh M."/>
            <person name="Kuo A."/>
            <person name="Thoen E."/>
            <person name="Andreopoulos B."/>
            <person name="Lu D."/>
            <person name="Skrede I."/>
            <person name="Drula E."/>
            <person name="Henrissat B."/>
            <person name="Morin E."/>
            <person name="Kohler A."/>
            <person name="Barry K."/>
            <person name="LaButti K."/>
            <person name="Morin E."/>
            <person name="Salamov A."/>
            <person name="Lipzen A."/>
            <person name="Mereny Z."/>
            <person name="Hegedus B."/>
            <person name="Baldrian P."/>
            <person name="Stursova M."/>
            <person name="Weitz H."/>
            <person name="Taylor A."/>
            <person name="Grigoriev I.V."/>
            <person name="Nagy L.G."/>
            <person name="Martin F."/>
            <person name="Kauserud H."/>
        </authorList>
    </citation>
    <scope>NUCLEOTIDE SEQUENCE</scope>
    <source>
        <strain evidence="2">CBHHK182m</strain>
    </source>
</reference>
<evidence type="ECO:0000313" key="3">
    <source>
        <dbReference type="Proteomes" id="UP001215598"/>
    </source>
</evidence>
<feature type="compositionally biased region" description="Low complexity" evidence="1">
    <location>
        <begin position="35"/>
        <end position="49"/>
    </location>
</feature>
<feature type="compositionally biased region" description="Pro residues" evidence="1">
    <location>
        <begin position="990"/>
        <end position="999"/>
    </location>
</feature>
<protein>
    <submittedName>
        <fullName evidence="2">Uncharacterized protein</fullName>
    </submittedName>
</protein>
<feature type="region of interest" description="Disordered" evidence="1">
    <location>
        <begin position="628"/>
        <end position="657"/>
    </location>
</feature>
<dbReference type="Proteomes" id="UP001215598">
    <property type="component" value="Unassembled WGS sequence"/>
</dbReference>
<feature type="region of interest" description="Disordered" evidence="1">
    <location>
        <begin position="990"/>
        <end position="1010"/>
    </location>
</feature>
<comment type="caution">
    <text evidence="2">The sequence shown here is derived from an EMBL/GenBank/DDBJ whole genome shotgun (WGS) entry which is preliminary data.</text>
</comment>
<dbReference type="AlphaFoldDB" id="A0AAD7JKR6"/>
<feature type="region of interest" description="Disordered" evidence="1">
    <location>
        <begin position="801"/>
        <end position="831"/>
    </location>
</feature>
<evidence type="ECO:0000256" key="1">
    <source>
        <dbReference type="SAM" id="MobiDB-lite"/>
    </source>
</evidence>
<name>A0AAD7JKR6_9AGAR</name>
<gene>
    <name evidence="2" type="ORF">B0H16DRAFT_1791492</name>
</gene>
<feature type="compositionally biased region" description="Polar residues" evidence="1">
    <location>
        <begin position="1"/>
        <end position="28"/>
    </location>
</feature>
<feature type="compositionally biased region" description="Basic and acidic residues" evidence="1">
    <location>
        <begin position="428"/>
        <end position="437"/>
    </location>
</feature>
<feature type="region of interest" description="Disordered" evidence="1">
    <location>
        <begin position="334"/>
        <end position="388"/>
    </location>
</feature>
<evidence type="ECO:0000313" key="2">
    <source>
        <dbReference type="EMBL" id="KAJ7766916.1"/>
    </source>
</evidence>
<feature type="region of interest" description="Disordered" evidence="1">
    <location>
        <begin position="1027"/>
        <end position="1083"/>
    </location>
</feature>
<dbReference type="EMBL" id="JARKIB010000023">
    <property type="protein sequence ID" value="KAJ7766916.1"/>
    <property type="molecule type" value="Genomic_DNA"/>
</dbReference>
<sequence length="1083" mass="118992">MSSQAGPSSSRRAQPNAASSSWRQNRAGGNTPRCAGPSDSASRAPARSPSPLPEDGGDSESPYLQPPRLRHRDFVSPSELQEVLSARQILAQYKLESMYEDPLRVDFSQLKKQMEHTSFVGRALQDSLDEMLDHPVTMDSLPPPPTFPDIPSPVLPPAPDLPPLIPNSEGPQFGPDSDEEAKAAVSDFLERQRARIGKRRKIRDDHNTLCARIQADHYAAGEVFALWDAEQVAMQAEVNHYKYLVADKKKTIDGLRETYLKESLTVGRQLRRDHEIRALTRQAVRVRDELSYIHEMCVALQGNTSFGEDIDLLFEAVHLGDVPKGFGYVPIDAATAPVPVSTPNSKGKGVDPLERPSTGRIIVKRLGSISSGDKGKGKGKETGTSGNLESAKRLKVNLLLPHPPPEFASPSSSGSKKRTASEQGSSERPSKHLRTDDAAPFSYKGWHTCNPYARSIDFPLLKDDIAPPPPAGFNLWKAWFTQHLPVGRHLLRFGPHPMVKFPKPCAFCNEKGWPCVTDGDPEGKSANCASCVRAKVVCSPVRGGNANGLNDFLTYHGAYASHFSRELGHLRPAFTAPFDFDTWYPPDIDWRSAAERRTKVPFKWTAAATQKAGASDVSLSSKRKAKGAQPLVEIDVEMEEEETEEDEQSSLADEMETEPVAPPIAVLPDSSESQVEEPVSRRAKFSYTTADLFGGAVTNELPRSQYNSRHHLPRDDFQHASPARFLLWQDARLEYSSRELPSPHHRRSLPREAELECCVVHGDVADGALQRGYRIRHRALAQFFPSGLRWLQKNKRGRSSSTEFHSCARSPPSTATRPGAPRPCSRRAHTRSLSVSARALLDADTEGRILRGEGRRVNEHLPAGWDIADLFGFFAKDEVFVKQEIEEREANSLFLPSESLRDTPFDADHSPLPLGPRPLSPPFDQVLEAPHLGVNHRLAASAGISPEVMRESILAAAPRSGDARAEAPPRLPIFGQAGFSLGGGRPFTFIPPRPPPLPSQPSRRPTDDEIPLFSQGRAISLAAEMRASSIADADRTPGPFTDSPPPVKVESDGEERVTPHIDARVWDAEGDSLKGMDLTEGGA</sequence>
<feature type="region of interest" description="Disordered" evidence="1">
    <location>
        <begin position="400"/>
        <end position="437"/>
    </location>
</feature>
<feature type="compositionally biased region" description="Acidic residues" evidence="1">
    <location>
        <begin position="634"/>
        <end position="657"/>
    </location>
</feature>
<organism evidence="2 3">
    <name type="scientific">Mycena metata</name>
    <dbReference type="NCBI Taxonomy" id="1033252"/>
    <lineage>
        <taxon>Eukaryota</taxon>
        <taxon>Fungi</taxon>
        <taxon>Dikarya</taxon>
        <taxon>Basidiomycota</taxon>
        <taxon>Agaricomycotina</taxon>
        <taxon>Agaricomycetes</taxon>
        <taxon>Agaricomycetidae</taxon>
        <taxon>Agaricales</taxon>
        <taxon>Marasmiineae</taxon>
        <taxon>Mycenaceae</taxon>
        <taxon>Mycena</taxon>
    </lineage>
</organism>
<proteinExistence type="predicted"/>
<feature type="region of interest" description="Disordered" evidence="1">
    <location>
        <begin position="1"/>
        <end position="75"/>
    </location>
</feature>
<accession>A0AAD7JKR6</accession>